<evidence type="ECO:0000313" key="9">
    <source>
        <dbReference type="EMBL" id="GCE04753.1"/>
    </source>
</evidence>
<feature type="binding site" evidence="7">
    <location>
        <position position="126"/>
    </location>
    <ligand>
        <name>Zn(2+)</name>
        <dbReference type="ChEBI" id="CHEBI:29105"/>
    </ligand>
</feature>
<dbReference type="Gene3D" id="3.30.1490.190">
    <property type="match status" value="1"/>
</dbReference>
<evidence type="ECO:0000256" key="2">
    <source>
        <dbReference type="ARBA" id="ARBA00022491"/>
    </source>
</evidence>
<keyword evidence="8" id="KW-0408">Iron</keyword>
<dbReference type="CDD" id="cd07153">
    <property type="entry name" value="Fur_like"/>
    <property type="match status" value="1"/>
</dbReference>
<comment type="similarity">
    <text evidence="1">Belongs to the Fur family.</text>
</comment>
<feature type="binding site" evidence="7">
    <location>
        <position position="84"/>
    </location>
    <ligand>
        <name>Zn(2+)</name>
        <dbReference type="ChEBI" id="CHEBI:29105"/>
    </ligand>
</feature>
<comment type="caution">
    <text evidence="9">The sequence shown here is derived from an EMBL/GenBank/DDBJ whole genome shotgun (WGS) entry which is preliminary data.</text>
</comment>
<evidence type="ECO:0000256" key="4">
    <source>
        <dbReference type="ARBA" id="ARBA00023015"/>
    </source>
</evidence>
<dbReference type="InterPro" id="IPR036388">
    <property type="entry name" value="WH-like_DNA-bd_sf"/>
</dbReference>
<feature type="binding site" evidence="7">
    <location>
        <position position="123"/>
    </location>
    <ligand>
        <name>Zn(2+)</name>
        <dbReference type="ChEBI" id="CHEBI:29105"/>
    </ligand>
</feature>
<dbReference type="GO" id="GO:0003700">
    <property type="term" value="F:DNA-binding transcription factor activity"/>
    <property type="evidence" value="ECO:0007669"/>
    <property type="project" value="InterPro"/>
</dbReference>
<dbReference type="InterPro" id="IPR036390">
    <property type="entry name" value="WH_DNA-bd_sf"/>
</dbReference>
<keyword evidence="2" id="KW-0678">Repressor</keyword>
<keyword evidence="6" id="KW-0804">Transcription</keyword>
<dbReference type="Proteomes" id="UP000287224">
    <property type="component" value="Unassembled WGS sequence"/>
</dbReference>
<dbReference type="GO" id="GO:0045892">
    <property type="term" value="P:negative regulation of DNA-templated transcription"/>
    <property type="evidence" value="ECO:0007669"/>
    <property type="project" value="TreeGrafter"/>
</dbReference>
<organism evidence="9 10">
    <name type="scientific">Dictyobacter aurantiacus</name>
    <dbReference type="NCBI Taxonomy" id="1936993"/>
    <lineage>
        <taxon>Bacteria</taxon>
        <taxon>Bacillati</taxon>
        <taxon>Chloroflexota</taxon>
        <taxon>Ktedonobacteria</taxon>
        <taxon>Ktedonobacterales</taxon>
        <taxon>Dictyobacteraceae</taxon>
        <taxon>Dictyobacter</taxon>
    </lineage>
</organism>
<evidence type="ECO:0000256" key="6">
    <source>
        <dbReference type="ARBA" id="ARBA00023163"/>
    </source>
</evidence>
<keyword evidence="10" id="KW-1185">Reference proteome</keyword>
<keyword evidence="4" id="KW-0805">Transcription regulation</keyword>
<evidence type="ECO:0000256" key="8">
    <source>
        <dbReference type="PIRSR" id="PIRSR602481-2"/>
    </source>
</evidence>
<dbReference type="Gene3D" id="1.10.10.10">
    <property type="entry name" value="Winged helix-like DNA-binding domain superfamily/Winged helix DNA-binding domain"/>
    <property type="match status" value="1"/>
</dbReference>
<feature type="binding site" evidence="7">
    <location>
        <position position="81"/>
    </location>
    <ligand>
        <name>Zn(2+)</name>
        <dbReference type="ChEBI" id="CHEBI:29105"/>
    </ligand>
</feature>
<protein>
    <submittedName>
        <fullName evidence="9">Transcriptional repressor</fullName>
    </submittedName>
</protein>
<comment type="cofactor">
    <cofactor evidence="8">
        <name>Mn(2+)</name>
        <dbReference type="ChEBI" id="CHEBI:29035"/>
    </cofactor>
    <cofactor evidence="8">
        <name>Fe(2+)</name>
        <dbReference type="ChEBI" id="CHEBI:29033"/>
    </cofactor>
    <text evidence="8">Binds 1 Mn(2+) or Fe(2+) ion per subunit.</text>
</comment>
<keyword evidence="7" id="KW-0479">Metal-binding</keyword>
<evidence type="ECO:0000256" key="7">
    <source>
        <dbReference type="PIRSR" id="PIRSR602481-1"/>
    </source>
</evidence>
<feature type="binding site" evidence="8">
    <location>
        <position position="115"/>
    </location>
    <ligand>
        <name>Fe cation</name>
        <dbReference type="ChEBI" id="CHEBI:24875"/>
    </ligand>
</feature>
<dbReference type="SUPFAM" id="SSF46785">
    <property type="entry name" value="Winged helix' DNA-binding domain"/>
    <property type="match status" value="1"/>
</dbReference>
<evidence type="ECO:0000256" key="3">
    <source>
        <dbReference type="ARBA" id="ARBA00022833"/>
    </source>
</evidence>
<dbReference type="GO" id="GO:1900376">
    <property type="term" value="P:regulation of secondary metabolite biosynthetic process"/>
    <property type="evidence" value="ECO:0007669"/>
    <property type="project" value="TreeGrafter"/>
</dbReference>
<feature type="binding site" evidence="8">
    <location>
        <position position="77"/>
    </location>
    <ligand>
        <name>Fe cation</name>
        <dbReference type="ChEBI" id="CHEBI:24875"/>
    </ligand>
</feature>
<dbReference type="GO" id="GO:0000976">
    <property type="term" value="F:transcription cis-regulatory region binding"/>
    <property type="evidence" value="ECO:0007669"/>
    <property type="project" value="TreeGrafter"/>
</dbReference>
<dbReference type="InterPro" id="IPR043135">
    <property type="entry name" value="Fur_C"/>
</dbReference>
<dbReference type="GO" id="GO:0008270">
    <property type="term" value="F:zinc ion binding"/>
    <property type="evidence" value="ECO:0007669"/>
    <property type="project" value="TreeGrafter"/>
</dbReference>
<comment type="cofactor">
    <cofactor evidence="7">
        <name>Zn(2+)</name>
        <dbReference type="ChEBI" id="CHEBI:29105"/>
    </cofactor>
    <text evidence="7">Binds 1 zinc ion per subunit.</text>
</comment>
<dbReference type="OrthoDB" id="8659436at2"/>
<sequence length="134" mass="14991">MREKLNANAQAVLEMVRAAHNHPTASEVYDAVKQVRPQIGLASVYRILHHLVEQDYIKELRHSDDTCRYDGHVSRHDHAICTECGALLDVPIDIPLTQEMLEQAARATGIVLSSHELRLYGLCPACSKKPEAVQ</sequence>
<reference evidence="10" key="1">
    <citation type="submission" date="2018-12" db="EMBL/GenBank/DDBJ databases">
        <title>Tengunoibacter tsumagoiensis gen. nov., sp. nov., Dictyobacter kobayashii sp. nov., D. alpinus sp. nov., and D. joshuensis sp. nov. and description of Dictyobacteraceae fam. nov. within the order Ktedonobacterales isolated from Tengu-no-mugimeshi.</title>
        <authorList>
            <person name="Wang C.M."/>
            <person name="Zheng Y."/>
            <person name="Sakai Y."/>
            <person name="Toyoda A."/>
            <person name="Minakuchi Y."/>
            <person name="Abe K."/>
            <person name="Yokota A."/>
            <person name="Yabe S."/>
        </authorList>
    </citation>
    <scope>NUCLEOTIDE SEQUENCE [LARGE SCALE GENOMIC DNA]</scope>
    <source>
        <strain evidence="10">S-27</strain>
    </source>
</reference>
<name>A0A401ZD39_9CHLR</name>
<dbReference type="AlphaFoldDB" id="A0A401ZD39"/>
<accession>A0A401ZD39</accession>
<evidence type="ECO:0000256" key="1">
    <source>
        <dbReference type="ARBA" id="ARBA00007957"/>
    </source>
</evidence>
<keyword evidence="3 7" id="KW-0862">Zinc</keyword>
<dbReference type="PANTHER" id="PTHR33202:SF7">
    <property type="entry name" value="FERRIC UPTAKE REGULATION PROTEIN"/>
    <property type="match status" value="1"/>
</dbReference>
<dbReference type="InterPro" id="IPR002481">
    <property type="entry name" value="FUR"/>
</dbReference>
<dbReference type="EMBL" id="BIFQ01000001">
    <property type="protein sequence ID" value="GCE04753.1"/>
    <property type="molecule type" value="Genomic_DNA"/>
</dbReference>
<evidence type="ECO:0000313" key="10">
    <source>
        <dbReference type="Proteomes" id="UP000287224"/>
    </source>
</evidence>
<dbReference type="Pfam" id="PF01475">
    <property type="entry name" value="FUR"/>
    <property type="match status" value="1"/>
</dbReference>
<dbReference type="RefSeq" id="WP_126595870.1">
    <property type="nucleotide sequence ID" value="NZ_BIFQ01000001.1"/>
</dbReference>
<evidence type="ECO:0000256" key="5">
    <source>
        <dbReference type="ARBA" id="ARBA00023125"/>
    </source>
</evidence>
<gene>
    <name evidence="9" type="ORF">KDAU_20820</name>
</gene>
<proteinExistence type="inferred from homology"/>
<dbReference type="PANTHER" id="PTHR33202">
    <property type="entry name" value="ZINC UPTAKE REGULATION PROTEIN"/>
    <property type="match status" value="1"/>
</dbReference>
<keyword evidence="5" id="KW-0238">DNA-binding</keyword>